<accession>A0A4S4LD11</accession>
<dbReference type="FunFam" id="3.40.50.300:FF:001148">
    <property type="entry name" value="Pre-mRNA-splicing factor ATP-dependent RNA helicase DHX15/PRP43"/>
    <property type="match status" value="1"/>
</dbReference>
<evidence type="ECO:0000256" key="11">
    <source>
        <dbReference type="SAM" id="MobiDB-lite"/>
    </source>
</evidence>
<proteinExistence type="inferred from homology"/>
<dbReference type="FunFam" id="1.20.120.1080:FF:000003">
    <property type="entry name" value="Pre-mRNA-splicing factor ATP-dependent RNA helicase PRP43"/>
    <property type="match status" value="1"/>
</dbReference>
<dbReference type="Pfam" id="PF07717">
    <property type="entry name" value="OB_NTP_bind"/>
    <property type="match status" value="1"/>
</dbReference>
<dbReference type="InterPro" id="IPR044756">
    <property type="entry name" value="DHX15_DEXHc"/>
</dbReference>
<dbReference type="SMART" id="SM00490">
    <property type="entry name" value="HELICc"/>
    <property type="match status" value="1"/>
</dbReference>
<dbReference type="Pfam" id="PF21010">
    <property type="entry name" value="HA2_C"/>
    <property type="match status" value="1"/>
</dbReference>
<keyword evidence="6" id="KW-0067">ATP-binding</keyword>
<dbReference type="InterPro" id="IPR014001">
    <property type="entry name" value="Helicase_ATP-bd"/>
</dbReference>
<evidence type="ECO:0000256" key="4">
    <source>
        <dbReference type="ARBA" id="ARBA00022801"/>
    </source>
</evidence>
<dbReference type="GO" id="GO:0005524">
    <property type="term" value="F:ATP binding"/>
    <property type="evidence" value="ECO:0007669"/>
    <property type="project" value="UniProtKB-KW"/>
</dbReference>
<dbReference type="SMART" id="SM00487">
    <property type="entry name" value="DEXDc"/>
    <property type="match status" value="1"/>
</dbReference>
<evidence type="ECO:0000256" key="5">
    <source>
        <dbReference type="ARBA" id="ARBA00022806"/>
    </source>
</evidence>
<dbReference type="InterPro" id="IPR048333">
    <property type="entry name" value="HA2_WH"/>
</dbReference>
<keyword evidence="2" id="KW-0507">mRNA processing</keyword>
<comment type="function">
    <text evidence="10">Pre-mRNA processing factor involved in disassembly of spliceosomes after the release of mature mRNA.</text>
</comment>
<feature type="region of interest" description="Disordered" evidence="11">
    <location>
        <begin position="743"/>
        <end position="767"/>
    </location>
</feature>
<organism evidence="14 15">
    <name type="scientific">Phellinidium pouzarii</name>
    <dbReference type="NCBI Taxonomy" id="167371"/>
    <lineage>
        <taxon>Eukaryota</taxon>
        <taxon>Fungi</taxon>
        <taxon>Dikarya</taxon>
        <taxon>Basidiomycota</taxon>
        <taxon>Agaricomycotina</taxon>
        <taxon>Agaricomycetes</taxon>
        <taxon>Hymenochaetales</taxon>
        <taxon>Hymenochaetaceae</taxon>
        <taxon>Phellinidium</taxon>
    </lineage>
</organism>
<feature type="domain" description="Helicase C-terminal" evidence="13">
    <location>
        <begin position="283"/>
        <end position="470"/>
    </location>
</feature>
<keyword evidence="5" id="KW-0347">Helicase</keyword>
<dbReference type="PANTHER" id="PTHR18934">
    <property type="entry name" value="ATP-DEPENDENT RNA HELICASE"/>
    <property type="match status" value="1"/>
</dbReference>
<evidence type="ECO:0000256" key="1">
    <source>
        <dbReference type="ARBA" id="ARBA00012552"/>
    </source>
</evidence>
<keyword evidence="15" id="KW-1185">Reference proteome</keyword>
<dbReference type="SUPFAM" id="SSF52540">
    <property type="entry name" value="P-loop containing nucleoside triphosphate hydrolases"/>
    <property type="match status" value="1"/>
</dbReference>
<dbReference type="CDD" id="cd17973">
    <property type="entry name" value="DEXHc_DHX15"/>
    <property type="match status" value="1"/>
</dbReference>
<dbReference type="OrthoDB" id="10253254at2759"/>
<dbReference type="InterPro" id="IPR011545">
    <property type="entry name" value="DEAD/DEAH_box_helicase_dom"/>
</dbReference>
<sequence length="767" mass="86596">MSKASKENPYLAHLPADQRYTGSSTPPTVKEPLYGFLPRRVKGEQVRPVLEGDVNPFTKKQHSNAYKKILEARKMLPVYAQMDDFYKMFTENQAIVMVGETGSGKTTQIPQFVAYSDLPHTKGKMIACTQPRRVAAMSVAKRVADEMDVQLGKHVGYSIRFEDMTEPGTTFLKYMTDGMLLREAMNDPLLERYSTIILDEAHERTLATDILMGLLKGVVKKRSDLKLIVMSATLDAVKFQKYFGNVSSSGNSGPAPLFKVPGRTHPVEVFYTQEPEPDYVEAAIRTVLMIHRAEDPGDVLVFLTGEEEIEDSCRKIKLEADDLINQDPDSVGPLVCIPLYSSLPPQQQQRIFDPPPSARSESGPPGRKVIVSTNIAETSLTIDGIVYVVDPGFSKQKVYNPRIRVESLLVSPISKASAQQRAGRAGRTRPGKCFRLYTEKDFMTELEEQTHPEILRSNLANTVLELVKLGIKDLVHFDYVDAPAPETLMRALELLNYLAALDDSGELTELGRIMAEFPLDPQMAKMLIVSPEFKCSNEILTIVAMLSVPNVFIRPNNQRKEADAAKAMLSVPDGDHLTLLNVYNSYKQNMHDKNWAWSNYLSARALAQADNVRLQLERIMERFGIELSTTEDERKFYENVRKTLVCGFFMQVAHKEGEKGSYLTVKDNQVVALHPSCGLETQPEWVLFNEFALTTRPYLRTVTDVKPEWHVLLEYAADYYDLKTFPDGETKRALTRVQNKRLGKIVRADEPRNGTDERSKKKRKKNN</sequence>
<dbReference type="GO" id="GO:0071014">
    <property type="term" value="C:post-mRNA release spliceosomal complex"/>
    <property type="evidence" value="ECO:0007669"/>
    <property type="project" value="UniProtKB-ARBA"/>
</dbReference>
<evidence type="ECO:0000256" key="7">
    <source>
        <dbReference type="ARBA" id="ARBA00023187"/>
    </source>
</evidence>
<dbReference type="EC" id="3.6.4.13" evidence="1"/>
<evidence type="ECO:0000259" key="12">
    <source>
        <dbReference type="PROSITE" id="PS51192"/>
    </source>
</evidence>
<evidence type="ECO:0000256" key="6">
    <source>
        <dbReference type="ARBA" id="ARBA00022840"/>
    </source>
</evidence>
<dbReference type="Gene3D" id="1.20.120.1080">
    <property type="match status" value="1"/>
</dbReference>
<evidence type="ECO:0000313" key="14">
    <source>
        <dbReference type="EMBL" id="THH09497.1"/>
    </source>
</evidence>
<dbReference type="GO" id="GO:0003724">
    <property type="term" value="F:RNA helicase activity"/>
    <property type="evidence" value="ECO:0007669"/>
    <property type="project" value="UniProtKB-EC"/>
</dbReference>
<comment type="caution">
    <text evidence="14">The sequence shown here is derived from an EMBL/GenBank/DDBJ whole genome shotgun (WGS) entry which is preliminary data.</text>
</comment>
<protein>
    <recommendedName>
        <fullName evidence="1">RNA helicase</fullName>
        <ecNumber evidence="1">3.6.4.13</ecNumber>
    </recommendedName>
</protein>
<evidence type="ECO:0000256" key="9">
    <source>
        <dbReference type="ARBA" id="ARBA00047984"/>
    </source>
</evidence>
<dbReference type="Pfam" id="PF04408">
    <property type="entry name" value="WHD_HA2"/>
    <property type="match status" value="1"/>
</dbReference>
<keyword evidence="3" id="KW-0547">Nucleotide-binding</keyword>
<name>A0A4S4LD11_9AGAM</name>
<dbReference type="Pfam" id="PF00270">
    <property type="entry name" value="DEAD"/>
    <property type="match status" value="1"/>
</dbReference>
<dbReference type="InterPro" id="IPR001650">
    <property type="entry name" value="Helicase_C-like"/>
</dbReference>
<dbReference type="SMART" id="SM00847">
    <property type="entry name" value="HA2"/>
    <property type="match status" value="1"/>
</dbReference>
<dbReference type="PROSITE" id="PS00690">
    <property type="entry name" value="DEAH_ATP_HELICASE"/>
    <property type="match status" value="1"/>
</dbReference>
<dbReference type="PROSITE" id="PS51194">
    <property type="entry name" value="HELICASE_CTER"/>
    <property type="match status" value="1"/>
</dbReference>
<evidence type="ECO:0000256" key="8">
    <source>
        <dbReference type="ARBA" id="ARBA00024333"/>
    </source>
</evidence>
<dbReference type="GO" id="GO:0000390">
    <property type="term" value="P:spliceosomal complex disassembly"/>
    <property type="evidence" value="ECO:0007669"/>
    <property type="project" value="UniProtKB-ARBA"/>
</dbReference>
<evidence type="ECO:0000256" key="2">
    <source>
        <dbReference type="ARBA" id="ARBA00022664"/>
    </source>
</evidence>
<dbReference type="PANTHER" id="PTHR18934:SF109">
    <property type="entry name" value="ATP-DEPENDENT RNA HELICASE DHX15 HOMOLOG"/>
    <property type="match status" value="1"/>
</dbReference>
<evidence type="ECO:0000256" key="10">
    <source>
        <dbReference type="ARBA" id="ARBA00055599"/>
    </source>
</evidence>
<evidence type="ECO:0000259" key="13">
    <source>
        <dbReference type="PROSITE" id="PS51194"/>
    </source>
</evidence>
<dbReference type="InterPro" id="IPR007502">
    <property type="entry name" value="Helicase-assoc_dom"/>
</dbReference>
<dbReference type="CDD" id="cd18791">
    <property type="entry name" value="SF2_C_RHA"/>
    <property type="match status" value="1"/>
</dbReference>
<evidence type="ECO:0000313" key="15">
    <source>
        <dbReference type="Proteomes" id="UP000308199"/>
    </source>
</evidence>
<evidence type="ECO:0000256" key="3">
    <source>
        <dbReference type="ARBA" id="ARBA00022741"/>
    </source>
</evidence>
<feature type="compositionally biased region" description="Basic and acidic residues" evidence="11">
    <location>
        <begin position="746"/>
        <end position="759"/>
    </location>
</feature>
<keyword evidence="7" id="KW-0508">mRNA splicing</keyword>
<dbReference type="Pfam" id="PF00271">
    <property type="entry name" value="Helicase_C"/>
    <property type="match status" value="1"/>
</dbReference>
<dbReference type="GO" id="GO:0016787">
    <property type="term" value="F:hydrolase activity"/>
    <property type="evidence" value="ECO:0007669"/>
    <property type="project" value="UniProtKB-KW"/>
</dbReference>
<dbReference type="Gene3D" id="3.40.50.300">
    <property type="entry name" value="P-loop containing nucleotide triphosphate hydrolases"/>
    <property type="match status" value="2"/>
</dbReference>
<reference evidence="14 15" key="1">
    <citation type="submission" date="2019-02" db="EMBL/GenBank/DDBJ databases">
        <title>Genome sequencing of the rare red list fungi Phellinidium pouzarii.</title>
        <authorList>
            <person name="Buettner E."/>
            <person name="Kellner H."/>
        </authorList>
    </citation>
    <scope>NUCLEOTIDE SEQUENCE [LARGE SCALE GENOMIC DNA]</scope>
    <source>
        <strain evidence="14 15">DSM 108285</strain>
    </source>
</reference>
<dbReference type="InterPro" id="IPR011709">
    <property type="entry name" value="DEAD-box_helicase_OB_fold"/>
</dbReference>
<feature type="domain" description="Helicase ATP-binding" evidence="12">
    <location>
        <begin position="86"/>
        <end position="252"/>
    </location>
</feature>
<dbReference type="PROSITE" id="PS51192">
    <property type="entry name" value="HELICASE_ATP_BIND_1"/>
    <property type="match status" value="1"/>
</dbReference>
<gene>
    <name evidence="14" type="ORF">EW145_g1967</name>
</gene>
<dbReference type="InterPro" id="IPR002464">
    <property type="entry name" value="DNA/RNA_helicase_DEAH_CS"/>
</dbReference>
<dbReference type="EMBL" id="SGPK01000061">
    <property type="protein sequence ID" value="THH09497.1"/>
    <property type="molecule type" value="Genomic_DNA"/>
</dbReference>
<dbReference type="InterPro" id="IPR027417">
    <property type="entry name" value="P-loop_NTPase"/>
</dbReference>
<keyword evidence="4" id="KW-0378">Hydrolase</keyword>
<dbReference type="Proteomes" id="UP000308199">
    <property type="component" value="Unassembled WGS sequence"/>
</dbReference>
<dbReference type="AlphaFoldDB" id="A0A4S4LD11"/>
<comment type="similarity">
    <text evidence="8">Belongs to the DEAD box helicase family. DEAH subfamily. DDX15/PRP43 sub-subfamily.</text>
</comment>
<feature type="region of interest" description="Disordered" evidence="11">
    <location>
        <begin position="347"/>
        <end position="367"/>
    </location>
</feature>
<dbReference type="GO" id="GO:0003723">
    <property type="term" value="F:RNA binding"/>
    <property type="evidence" value="ECO:0007669"/>
    <property type="project" value="TreeGrafter"/>
</dbReference>
<comment type="catalytic activity">
    <reaction evidence="9">
        <text>ATP + H2O = ADP + phosphate + H(+)</text>
        <dbReference type="Rhea" id="RHEA:13065"/>
        <dbReference type="ChEBI" id="CHEBI:15377"/>
        <dbReference type="ChEBI" id="CHEBI:15378"/>
        <dbReference type="ChEBI" id="CHEBI:30616"/>
        <dbReference type="ChEBI" id="CHEBI:43474"/>
        <dbReference type="ChEBI" id="CHEBI:456216"/>
        <dbReference type="EC" id="3.6.4.13"/>
    </reaction>
</comment>
<dbReference type="FunFam" id="3.40.50.300:FF:000007">
    <property type="entry name" value="Pre-mRNA-splicing factor ATP-dependent RNA helicase"/>
    <property type="match status" value="1"/>
</dbReference>
<feature type="region of interest" description="Disordered" evidence="11">
    <location>
        <begin position="1"/>
        <end position="33"/>
    </location>
</feature>